<dbReference type="GO" id="GO:0016301">
    <property type="term" value="F:kinase activity"/>
    <property type="evidence" value="ECO:0007669"/>
    <property type="project" value="UniProtKB-KW"/>
</dbReference>
<dbReference type="InterPro" id="IPR011123">
    <property type="entry name" value="Y_Y_Y"/>
</dbReference>
<proteinExistence type="predicted"/>
<dbReference type="Gene3D" id="2.60.40.10">
    <property type="entry name" value="Immunoglobulins"/>
    <property type="match status" value="1"/>
</dbReference>
<feature type="transmembrane region" description="Helical" evidence="1">
    <location>
        <begin position="662"/>
        <end position="681"/>
    </location>
</feature>
<dbReference type="Gene3D" id="3.30.565.10">
    <property type="entry name" value="Histidine kinase-like ATPase, C-terminal domain"/>
    <property type="match status" value="1"/>
</dbReference>
<reference evidence="5 6" key="1">
    <citation type="submission" date="2020-07" db="EMBL/GenBank/DDBJ databases">
        <title>Description of Kordia aestuariivivens sp. nov., isolated from a tidal flat.</title>
        <authorList>
            <person name="Park S."/>
            <person name="Yoon J.-H."/>
        </authorList>
    </citation>
    <scope>NUCLEOTIDE SEQUENCE [LARGE SCALE GENOMIC DNA]</scope>
    <source>
        <strain evidence="5 6">YSTF-M3</strain>
    </source>
</reference>
<sequence>MRLKIYSSKTLLFFCISLLFTTITCSQNSYYFNFNTNNGLPSAQCYHTYEDSKGYLWFTTDRGISKYDGNTFYSYLVEDGLANLVNFKFYPDPLKKDAFWVNGFDGSFSYWNGEKFSPFTFNLDLLKLKSKGSWFQIFNIKKNTIYFFEVFAKNKTQCPEIYYKINTTTGKIDSYTFTKDTEVGKNLSSEVLYTLKNCGNETRTSNFLIHSLFDQKGNYWELTREGAFFYEKGDTLISPTTYFKNIPISSLYEDSKGSYWFTSLNNGVFYVPSLVVKKINLHEFSDSFCNLIKNYNDALILSFNEQGKSIIISPEGKIFKIDLYKEDNDTQISKKLNLITTDLEDVLPYSYNQFRITKKHLLVKRGSSFLVNEYLSGKQISSKQYDIKTTNFLKDTHGKLWIGAIDGLYSLTITDSLQLVKEPFLDTEIPIRVNDITQSSEGFWIATLSRGLYFKKETSYNLYQIPSLRNQSIQSLCQENDTTLWIGTNKGLHKVKYNYTNEKPKIKSSEIFTIDDGLPSNFINDMILWNDKLYIATDKGVGYFNPSELIKNAREPKLVIDKIFINGKEVEYKLSYNKLTFNENTITINFTGIIHHKPVHPNYFFRYKVNDSDWNYTNSSSINFNTLPHGIYKISVQCQNNSGNWSVPKTVQFIIPPHFTRHWLFITTLLFIIGFTTIKLIRWRIHIIKKRAKQNIAFKEAQLAVLRNQMNPHFVFNSLNTLQDYIFEGNAIGANDYITSFSSLMRKSLEFSKLESITLQEEIAFIKNYLSLEQQRFQGKFRFEIHQSSSIEGSILIPPLLVQPLVENAIKHAFKKNRSEEGMIEVNYKPLNQDTILIEIVDNGDGFQYKKPPHTSNTHTSLGIEIIQERIRLINEKKGVTIAHLKYLVKSKGTHIQLILPKY</sequence>
<gene>
    <name evidence="5" type="ORF">H2O64_10995</name>
</gene>
<evidence type="ECO:0000259" key="4">
    <source>
        <dbReference type="Pfam" id="PF07495"/>
    </source>
</evidence>
<dbReference type="SUPFAM" id="SSF55874">
    <property type="entry name" value="ATPase domain of HSP90 chaperone/DNA topoisomerase II/histidine kinase"/>
    <property type="match status" value="1"/>
</dbReference>
<dbReference type="Gene3D" id="2.130.10.10">
    <property type="entry name" value="YVTN repeat-like/Quinoprotein amine dehydrogenase"/>
    <property type="match status" value="2"/>
</dbReference>
<dbReference type="InterPro" id="IPR013783">
    <property type="entry name" value="Ig-like_fold"/>
</dbReference>
<dbReference type="Pfam" id="PF07495">
    <property type="entry name" value="Y_Y_Y"/>
    <property type="match status" value="1"/>
</dbReference>
<keyword evidence="5" id="KW-0808">Transferase</keyword>
<keyword evidence="1" id="KW-0472">Membrane</keyword>
<dbReference type="PANTHER" id="PTHR34220:SF7">
    <property type="entry name" value="SENSOR HISTIDINE KINASE YPDA"/>
    <property type="match status" value="1"/>
</dbReference>
<keyword evidence="6" id="KW-1185">Reference proteome</keyword>
<dbReference type="InterPro" id="IPR010559">
    <property type="entry name" value="Sig_transdc_His_kin_internal"/>
</dbReference>
<keyword evidence="1" id="KW-1133">Transmembrane helix</keyword>
<evidence type="ECO:0000259" key="2">
    <source>
        <dbReference type="Pfam" id="PF02518"/>
    </source>
</evidence>
<dbReference type="Pfam" id="PF02518">
    <property type="entry name" value="HATPase_c"/>
    <property type="match status" value="1"/>
</dbReference>
<dbReference type="InterPro" id="IPR003594">
    <property type="entry name" value="HATPase_dom"/>
</dbReference>
<keyword evidence="5" id="KW-0418">Kinase</keyword>
<dbReference type="InterPro" id="IPR036890">
    <property type="entry name" value="HATPase_C_sf"/>
</dbReference>
<dbReference type="PANTHER" id="PTHR34220">
    <property type="entry name" value="SENSOR HISTIDINE KINASE YPDA"/>
    <property type="match status" value="1"/>
</dbReference>
<dbReference type="InterPro" id="IPR015943">
    <property type="entry name" value="WD40/YVTN_repeat-like_dom_sf"/>
</dbReference>
<name>A0ABR7Q9F2_9FLAO</name>
<dbReference type="RefSeq" id="WP_187562254.1">
    <property type="nucleotide sequence ID" value="NZ_JACGWS010000006.1"/>
</dbReference>
<comment type="caution">
    <text evidence="5">The sequence shown here is derived from an EMBL/GenBank/DDBJ whole genome shotgun (WGS) entry which is preliminary data.</text>
</comment>
<feature type="domain" description="Signal transduction histidine kinase internal region" evidence="3">
    <location>
        <begin position="701"/>
        <end position="781"/>
    </location>
</feature>
<evidence type="ECO:0000259" key="3">
    <source>
        <dbReference type="Pfam" id="PF06580"/>
    </source>
</evidence>
<dbReference type="InterPro" id="IPR011110">
    <property type="entry name" value="Reg_prop"/>
</dbReference>
<feature type="domain" description="Two component regulator three Y" evidence="4">
    <location>
        <begin position="603"/>
        <end position="655"/>
    </location>
</feature>
<organism evidence="5 6">
    <name type="scientific">Kordia aestuariivivens</name>
    <dbReference type="NCBI Taxonomy" id="2759037"/>
    <lineage>
        <taxon>Bacteria</taxon>
        <taxon>Pseudomonadati</taxon>
        <taxon>Bacteroidota</taxon>
        <taxon>Flavobacteriia</taxon>
        <taxon>Flavobacteriales</taxon>
        <taxon>Flavobacteriaceae</taxon>
        <taxon>Kordia</taxon>
    </lineage>
</organism>
<dbReference type="Pfam" id="PF07494">
    <property type="entry name" value="Reg_prop"/>
    <property type="match status" value="1"/>
</dbReference>
<protein>
    <submittedName>
        <fullName evidence="5">Histidine kinase</fullName>
    </submittedName>
</protein>
<keyword evidence="1" id="KW-0812">Transmembrane</keyword>
<dbReference type="Proteomes" id="UP000619238">
    <property type="component" value="Unassembled WGS sequence"/>
</dbReference>
<evidence type="ECO:0000256" key="1">
    <source>
        <dbReference type="SAM" id="Phobius"/>
    </source>
</evidence>
<feature type="domain" description="Histidine kinase/HSP90-like ATPase" evidence="2">
    <location>
        <begin position="801"/>
        <end position="902"/>
    </location>
</feature>
<accession>A0ABR7Q9F2</accession>
<dbReference type="Pfam" id="PF06580">
    <property type="entry name" value="His_kinase"/>
    <property type="match status" value="1"/>
</dbReference>
<evidence type="ECO:0000313" key="5">
    <source>
        <dbReference type="EMBL" id="MBC8755202.1"/>
    </source>
</evidence>
<evidence type="ECO:0000313" key="6">
    <source>
        <dbReference type="Proteomes" id="UP000619238"/>
    </source>
</evidence>
<dbReference type="InterPro" id="IPR050640">
    <property type="entry name" value="Bact_2-comp_sensor_kinase"/>
</dbReference>
<dbReference type="EMBL" id="JACGWS010000006">
    <property type="protein sequence ID" value="MBC8755202.1"/>
    <property type="molecule type" value="Genomic_DNA"/>
</dbReference>